<dbReference type="AlphaFoldDB" id="A0A7C3ZVW5"/>
<feature type="transmembrane region" description="Helical" evidence="2">
    <location>
        <begin position="12"/>
        <end position="30"/>
    </location>
</feature>
<keyword evidence="2" id="KW-1133">Transmembrane helix</keyword>
<feature type="transmembrane region" description="Helical" evidence="2">
    <location>
        <begin position="42"/>
        <end position="67"/>
    </location>
</feature>
<proteinExistence type="predicted"/>
<feature type="transmembrane region" description="Helical" evidence="2">
    <location>
        <begin position="183"/>
        <end position="203"/>
    </location>
</feature>
<comment type="caution">
    <text evidence="3">The sequence shown here is derived from an EMBL/GenBank/DDBJ whole genome shotgun (WGS) entry which is preliminary data.</text>
</comment>
<keyword evidence="2" id="KW-0812">Transmembrane</keyword>
<protein>
    <submittedName>
        <fullName evidence="3">Transporter</fullName>
    </submittedName>
</protein>
<sequence>MNQLITSVPTGLTAFTATNLDDIVILLLFFSQVNAAFRRRHIVAGQYLGFAALVVASLPGFLGNLILPRPWIGLLGLIPIAIGLGRLANPEEEDDSPEAEPASPKETNGGWSSFLSPQTYSVAAVTFANGGDNIGIYAPLFASISLESLLVILGTFFSLVGVWCYTAYQLTRLPAIASSLTRYGNYLVPYVCIGLGVVILANSHTLENPFLASFSLLACCGCLVFLFRNNSLSEAVEVGSPSLPEPTATELKPPY</sequence>
<evidence type="ECO:0000256" key="2">
    <source>
        <dbReference type="SAM" id="Phobius"/>
    </source>
</evidence>
<accession>A0A7C3ZVW5</accession>
<dbReference type="Pfam" id="PF03596">
    <property type="entry name" value="Cad"/>
    <property type="match status" value="1"/>
</dbReference>
<reference evidence="3" key="1">
    <citation type="journal article" date="2020" name="mSystems">
        <title>Genome- and Community-Level Interaction Insights into Carbon Utilization and Element Cycling Functions of Hydrothermarchaeota in Hydrothermal Sediment.</title>
        <authorList>
            <person name="Zhou Z."/>
            <person name="Liu Y."/>
            <person name="Xu W."/>
            <person name="Pan J."/>
            <person name="Luo Z.H."/>
            <person name="Li M."/>
        </authorList>
    </citation>
    <scope>NUCLEOTIDE SEQUENCE [LARGE SCALE GENOMIC DNA]</scope>
    <source>
        <strain evidence="3">SpSt-374</strain>
    </source>
</reference>
<name>A0A7C3ZVW5_9CYAN</name>
<dbReference type="EMBL" id="DSPX01000104">
    <property type="protein sequence ID" value="HGG01089.1"/>
    <property type="molecule type" value="Genomic_DNA"/>
</dbReference>
<evidence type="ECO:0000256" key="1">
    <source>
        <dbReference type="SAM" id="MobiDB-lite"/>
    </source>
</evidence>
<gene>
    <name evidence="3" type="ORF">ENR15_10675</name>
</gene>
<dbReference type="InterPro" id="IPR004676">
    <property type="entry name" value="Cd-R_transporter"/>
</dbReference>
<organism evidence="3">
    <name type="scientific">Planktothricoides sp. SpSt-374</name>
    <dbReference type="NCBI Taxonomy" id="2282167"/>
    <lineage>
        <taxon>Bacteria</taxon>
        <taxon>Bacillati</taxon>
        <taxon>Cyanobacteriota</taxon>
        <taxon>Cyanophyceae</taxon>
        <taxon>Oscillatoriophycideae</taxon>
        <taxon>Oscillatoriales</taxon>
        <taxon>Oscillatoriaceae</taxon>
        <taxon>Planktothricoides</taxon>
    </lineage>
</organism>
<feature type="transmembrane region" description="Helical" evidence="2">
    <location>
        <begin position="209"/>
        <end position="227"/>
    </location>
</feature>
<feature type="transmembrane region" description="Helical" evidence="2">
    <location>
        <begin position="149"/>
        <end position="171"/>
    </location>
</feature>
<feature type="region of interest" description="Disordered" evidence="1">
    <location>
        <begin position="89"/>
        <end position="110"/>
    </location>
</feature>
<keyword evidence="2" id="KW-0472">Membrane</keyword>
<evidence type="ECO:0000313" key="3">
    <source>
        <dbReference type="EMBL" id="HGG01089.1"/>
    </source>
</evidence>